<evidence type="ECO:0000256" key="3">
    <source>
        <dbReference type="PROSITE-ProRule" id="PRU00284"/>
    </source>
</evidence>
<dbReference type="InterPro" id="IPR004089">
    <property type="entry name" value="MCPsignal_dom"/>
</dbReference>
<accession>A0ABX7BCP9</accession>
<evidence type="ECO:0000313" key="8">
    <source>
        <dbReference type="EMBL" id="QQP92167.1"/>
    </source>
</evidence>
<evidence type="ECO:0000259" key="6">
    <source>
        <dbReference type="PROSITE" id="PS50111"/>
    </source>
</evidence>
<dbReference type="RefSeq" id="WP_201080807.1">
    <property type="nucleotide sequence ID" value="NZ_CP067420.1"/>
</dbReference>
<keyword evidence="5" id="KW-1133">Transmembrane helix</keyword>
<dbReference type="PROSITE" id="PS50885">
    <property type="entry name" value="HAMP"/>
    <property type="match status" value="1"/>
</dbReference>
<dbReference type="SMART" id="SM00304">
    <property type="entry name" value="HAMP"/>
    <property type="match status" value="1"/>
</dbReference>
<evidence type="ECO:0000256" key="1">
    <source>
        <dbReference type="ARBA" id="ARBA00023224"/>
    </source>
</evidence>
<organism evidence="8 9">
    <name type="scientific">Skermanella cutis</name>
    <dbReference type="NCBI Taxonomy" id="2775420"/>
    <lineage>
        <taxon>Bacteria</taxon>
        <taxon>Pseudomonadati</taxon>
        <taxon>Pseudomonadota</taxon>
        <taxon>Alphaproteobacteria</taxon>
        <taxon>Rhodospirillales</taxon>
        <taxon>Azospirillaceae</taxon>
        <taxon>Skermanella</taxon>
    </lineage>
</organism>
<keyword evidence="5" id="KW-0812">Transmembrane</keyword>
<dbReference type="Gene3D" id="6.10.340.10">
    <property type="match status" value="1"/>
</dbReference>
<dbReference type="EMBL" id="CP067420">
    <property type="protein sequence ID" value="QQP92167.1"/>
    <property type="molecule type" value="Genomic_DNA"/>
</dbReference>
<sequence>MKLKTAIAAGYFTVIGLVAVVGVVGLLGLYRYADSVEHGTSATRLSLAMGEVRALEWSALRGDLSASDEAKRRLASIIDQFARGGMMDEQAAADRYAQAFRAFVDIQEKLLQGDAAIGRSVQQLGMLSDQIVTAQVKLARAAGNDLDEAETAARQASTMADLVLTIRDGVIEAQLAEMAFLNHPDSSEITPALEALSLAAERTSAMPPEDAGPAFSIIEAYAISIGETSAAYAGYESYREVIFRLLKEMDDIHGGLPADTEPSIRAEAGDLTAWAWRARATGEIDDGAAVPVITHPELDEMKTLALQVIDLTRQMAVARAELLQLSAIDEAQSRGIASTMETTKERYVGIRTAAETRAVQARSSFANAMNAADRGRQIRTAALQIALSLSDLSSGKREVLREEIAGTLARVAGYLDEIARLTGDSDLIARMRNLLLPLEQSFVSQIDLQAGAVRLARDMNAAAVEASSQSRSLSETGLAAAEEGKRNSVAIIVATLAIAIAAALAFALILGRHVSGGISRMSGAMDAIAHGMLETEIPNQGEKGELGQMADSLVSFKDNARRRIEAEARAESARMQAESERRQVLGDIAQTCESRLLPLAQQVSTASRQQLDDARLLLEVAEQAMKRSETVADEAGMTGRNLGAVASATEEMAASIAGIAENMLSTAGLARRSVTEADRVRADLESLVRVAQGVGDVVLLIRDISEQTNLLALNATIEAARAGEAGKGFAVVANEVKNLASQAARATEEISARIDGIRHETLNATEAIRGISSIIEQMDVATGSVAGAVEQQRSATREIAQTTQNVSGSVDRIGSDIAMVSDHARETETVARELQRAAERLGGEATEMERTVNEFIASIRSI</sequence>
<feature type="transmembrane region" description="Helical" evidence="5">
    <location>
        <begin position="7"/>
        <end position="30"/>
    </location>
</feature>
<protein>
    <recommendedName>
        <fullName evidence="10">Methyl-accepting chemotaxis protein</fullName>
    </recommendedName>
</protein>
<evidence type="ECO:0000259" key="7">
    <source>
        <dbReference type="PROSITE" id="PS50885"/>
    </source>
</evidence>
<proteinExistence type="inferred from homology"/>
<dbReference type="PANTHER" id="PTHR32089">
    <property type="entry name" value="METHYL-ACCEPTING CHEMOTAXIS PROTEIN MCPB"/>
    <property type="match status" value="1"/>
</dbReference>
<dbReference type="Gene3D" id="1.10.287.950">
    <property type="entry name" value="Methyl-accepting chemotaxis protein"/>
    <property type="match status" value="1"/>
</dbReference>
<keyword evidence="1 3" id="KW-0807">Transducer</keyword>
<evidence type="ECO:0000256" key="5">
    <source>
        <dbReference type="SAM" id="Phobius"/>
    </source>
</evidence>
<dbReference type="Pfam" id="PF00015">
    <property type="entry name" value="MCPsignal"/>
    <property type="match status" value="1"/>
</dbReference>
<evidence type="ECO:0000313" key="9">
    <source>
        <dbReference type="Proteomes" id="UP000595197"/>
    </source>
</evidence>
<keyword evidence="5" id="KW-0472">Membrane</keyword>
<dbReference type="PANTHER" id="PTHR32089:SF112">
    <property type="entry name" value="LYSOZYME-LIKE PROTEIN-RELATED"/>
    <property type="match status" value="1"/>
</dbReference>
<dbReference type="Proteomes" id="UP000595197">
    <property type="component" value="Chromosome"/>
</dbReference>
<feature type="domain" description="HAMP" evidence="7">
    <location>
        <begin position="512"/>
        <end position="565"/>
    </location>
</feature>
<feature type="transmembrane region" description="Helical" evidence="5">
    <location>
        <begin position="489"/>
        <end position="511"/>
    </location>
</feature>
<dbReference type="SUPFAM" id="SSF58104">
    <property type="entry name" value="Methyl-accepting chemotaxis protein (MCP) signaling domain"/>
    <property type="match status" value="1"/>
</dbReference>
<evidence type="ECO:0000256" key="2">
    <source>
        <dbReference type="ARBA" id="ARBA00029447"/>
    </source>
</evidence>
<dbReference type="SMART" id="SM00283">
    <property type="entry name" value="MA"/>
    <property type="match status" value="1"/>
</dbReference>
<evidence type="ECO:0008006" key="10">
    <source>
        <dbReference type="Google" id="ProtNLM"/>
    </source>
</evidence>
<dbReference type="Pfam" id="PF00672">
    <property type="entry name" value="HAMP"/>
    <property type="match status" value="1"/>
</dbReference>
<gene>
    <name evidence="8" type="ORF">IGS68_13610</name>
</gene>
<feature type="domain" description="Methyl-accepting transducer" evidence="6">
    <location>
        <begin position="606"/>
        <end position="842"/>
    </location>
</feature>
<dbReference type="InterPro" id="IPR003660">
    <property type="entry name" value="HAMP_dom"/>
</dbReference>
<reference evidence="8" key="1">
    <citation type="submission" date="2021-02" db="EMBL/GenBank/DDBJ databases">
        <title>Skermanella TT6 skin isolate.</title>
        <authorList>
            <person name="Lee K."/>
            <person name="Ganzorig M."/>
        </authorList>
    </citation>
    <scope>NUCLEOTIDE SEQUENCE</scope>
    <source>
        <strain evidence="8">TT6</strain>
    </source>
</reference>
<comment type="similarity">
    <text evidence="2">Belongs to the methyl-accepting chemotaxis (MCP) protein family.</text>
</comment>
<name>A0ABX7BCP9_9PROT</name>
<evidence type="ECO:0000256" key="4">
    <source>
        <dbReference type="SAM" id="Coils"/>
    </source>
</evidence>
<dbReference type="PROSITE" id="PS50111">
    <property type="entry name" value="CHEMOTAXIS_TRANSDUC_2"/>
    <property type="match status" value="1"/>
</dbReference>
<keyword evidence="4" id="KW-0175">Coiled coil</keyword>
<keyword evidence="9" id="KW-1185">Reference proteome</keyword>
<feature type="coiled-coil region" evidence="4">
    <location>
        <begin position="824"/>
        <end position="851"/>
    </location>
</feature>